<dbReference type="AlphaFoldDB" id="A0A024U0J4"/>
<dbReference type="RefSeq" id="XP_008871535.1">
    <property type="nucleotide sequence ID" value="XM_008873313.1"/>
</dbReference>
<gene>
    <name evidence="1" type="ORF">H310_07812</name>
</gene>
<reference evidence="1" key="1">
    <citation type="submission" date="2013-12" db="EMBL/GenBank/DDBJ databases">
        <title>The Genome Sequence of Aphanomyces invadans NJM9701.</title>
        <authorList>
            <consortium name="The Broad Institute Genomics Platform"/>
            <person name="Russ C."/>
            <person name="Tyler B."/>
            <person name="van West P."/>
            <person name="Dieguez-Uribeondo J."/>
            <person name="Young S.K."/>
            <person name="Zeng Q."/>
            <person name="Gargeya S."/>
            <person name="Fitzgerald M."/>
            <person name="Abouelleil A."/>
            <person name="Alvarado L."/>
            <person name="Chapman S.B."/>
            <person name="Gainer-Dewar J."/>
            <person name="Goldberg J."/>
            <person name="Griggs A."/>
            <person name="Gujja S."/>
            <person name="Hansen M."/>
            <person name="Howarth C."/>
            <person name="Imamovic A."/>
            <person name="Ireland A."/>
            <person name="Larimer J."/>
            <person name="McCowan C."/>
            <person name="Murphy C."/>
            <person name="Pearson M."/>
            <person name="Poon T.W."/>
            <person name="Priest M."/>
            <person name="Roberts A."/>
            <person name="Saif S."/>
            <person name="Shea T."/>
            <person name="Sykes S."/>
            <person name="Wortman J."/>
            <person name="Nusbaum C."/>
            <person name="Birren B."/>
        </authorList>
    </citation>
    <scope>NUCLEOTIDE SEQUENCE [LARGE SCALE GENOMIC DNA]</scope>
    <source>
        <strain evidence="1">NJM9701</strain>
    </source>
</reference>
<sequence>MRGKTAKDRTGANDILQAGHVSLVNAGLIMPVIAHIPPPTPPARGMHHGRARLGNEHECTERAKYAASASEFLNVVESYCADTYDISTRFVRLRVSGSAGVA</sequence>
<accession>A0A024U0J4</accession>
<evidence type="ECO:0000313" key="1">
    <source>
        <dbReference type="EMBL" id="ETV99759.1"/>
    </source>
</evidence>
<organism evidence="1">
    <name type="scientific">Aphanomyces invadans</name>
    <dbReference type="NCBI Taxonomy" id="157072"/>
    <lineage>
        <taxon>Eukaryota</taxon>
        <taxon>Sar</taxon>
        <taxon>Stramenopiles</taxon>
        <taxon>Oomycota</taxon>
        <taxon>Saprolegniomycetes</taxon>
        <taxon>Saprolegniales</taxon>
        <taxon>Verrucalvaceae</taxon>
        <taxon>Aphanomyces</taxon>
    </lineage>
</organism>
<dbReference type="GeneID" id="20084862"/>
<proteinExistence type="predicted"/>
<protein>
    <submittedName>
        <fullName evidence="1">Uncharacterized protein</fullName>
    </submittedName>
</protein>
<dbReference type="VEuPathDB" id="FungiDB:H310_07812"/>
<name>A0A024U0J4_9STRA</name>
<dbReference type="EMBL" id="KI913966">
    <property type="protein sequence ID" value="ETV99759.1"/>
    <property type="molecule type" value="Genomic_DNA"/>
</dbReference>